<keyword evidence="2 3" id="KW-0378">Hydrolase</keyword>
<dbReference type="InterPro" id="IPR029001">
    <property type="entry name" value="ITPase-like_fam"/>
</dbReference>
<dbReference type="RefSeq" id="WP_186335915.1">
    <property type="nucleotide sequence ID" value="NZ_LR134479.1"/>
</dbReference>
<name>A0A7Z9D6B5_9MICC</name>
<dbReference type="Proteomes" id="UP000282386">
    <property type="component" value="Chromosome"/>
</dbReference>
<keyword evidence="3" id="KW-0963">Cytoplasm</keyword>
<dbReference type="PIRSF" id="PIRSF006305">
    <property type="entry name" value="Maf"/>
    <property type="match status" value="1"/>
</dbReference>
<dbReference type="PANTHER" id="PTHR43213">
    <property type="entry name" value="BIFUNCTIONAL DTTP/UTP PYROPHOSPHATASE/METHYLTRANSFERASE PROTEIN-RELATED"/>
    <property type="match status" value="1"/>
</dbReference>
<evidence type="ECO:0000256" key="1">
    <source>
        <dbReference type="ARBA" id="ARBA00001968"/>
    </source>
</evidence>
<dbReference type="NCBIfam" id="TIGR00172">
    <property type="entry name" value="maf"/>
    <property type="match status" value="1"/>
</dbReference>
<feature type="active site" description="Proton acceptor" evidence="3">
    <location>
        <position position="100"/>
    </location>
</feature>
<comment type="caution">
    <text evidence="3">Lacks conserved residue(s) required for the propagation of feature annotation.</text>
</comment>
<dbReference type="HAMAP" id="MF_00528">
    <property type="entry name" value="Maf"/>
    <property type="match status" value="1"/>
</dbReference>
<gene>
    <name evidence="4" type="primary">yhdE</name>
    <name evidence="4" type="ORF">NCTC10207_00582</name>
</gene>
<dbReference type="PANTHER" id="PTHR43213:SF5">
    <property type="entry name" value="BIFUNCTIONAL DTTP_UTP PYROPHOSPHATASE_METHYLTRANSFERASE PROTEIN-RELATED"/>
    <property type="match status" value="1"/>
</dbReference>
<accession>A0A7Z9D6B5</accession>
<evidence type="ECO:0000313" key="4">
    <source>
        <dbReference type="EMBL" id="VEI22504.1"/>
    </source>
</evidence>
<protein>
    <recommendedName>
        <fullName evidence="3">Nucleoside triphosphate pyrophosphatase</fullName>
        <ecNumber evidence="3">3.6.1.9</ecNumber>
    </recommendedName>
    <alternativeName>
        <fullName evidence="3">Nucleotide pyrophosphatase</fullName>
        <shortName evidence="3">Nucleotide PPase</shortName>
    </alternativeName>
</protein>
<comment type="function">
    <text evidence="3">Nucleoside triphosphate pyrophosphatase. May have a dual role in cell division arrest and in preventing the incorporation of modified nucleotides into cellular nucleic acids.</text>
</comment>
<dbReference type="SUPFAM" id="SSF52972">
    <property type="entry name" value="ITPase-like"/>
    <property type="match status" value="1"/>
</dbReference>
<proteinExistence type="inferred from homology"/>
<organism evidence="4 5">
    <name type="scientific">Rothia aeria</name>
    <dbReference type="NCBI Taxonomy" id="172042"/>
    <lineage>
        <taxon>Bacteria</taxon>
        <taxon>Bacillati</taxon>
        <taxon>Actinomycetota</taxon>
        <taxon>Actinomycetes</taxon>
        <taxon>Micrococcales</taxon>
        <taxon>Micrococcaceae</taxon>
        <taxon>Rothia</taxon>
    </lineage>
</organism>
<reference evidence="4 5" key="1">
    <citation type="submission" date="2018-12" db="EMBL/GenBank/DDBJ databases">
        <authorList>
            <consortium name="Pathogen Informatics"/>
        </authorList>
    </citation>
    <scope>NUCLEOTIDE SEQUENCE [LARGE SCALE GENOMIC DNA]</scope>
    <source>
        <strain evidence="4 5">NCTC10207</strain>
    </source>
</reference>
<comment type="catalytic activity">
    <reaction evidence="3">
        <text>a 2'-deoxyribonucleoside 5'-triphosphate + H2O = a 2'-deoxyribonucleoside 5'-phosphate + diphosphate + H(+)</text>
        <dbReference type="Rhea" id="RHEA:44644"/>
        <dbReference type="ChEBI" id="CHEBI:15377"/>
        <dbReference type="ChEBI" id="CHEBI:15378"/>
        <dbReference type="ChEBI" id="CHEBI:33019"/>
        <dbReference type="ChEBI" id="CHEBI:61560"/>
        <dbReference type="ChEBI" id="CHEBI:65317"/>
        <dbReference type="EC" id="3.6.1.9"/>
    </reaction>
</comment>
<dbReference type="AlphaFoldDB" id="A0A7Z9D6B5"/>
<dbReference type="CDD" id="cd00555">
    <property type="entry name" value="Maf"/>
    <property type="match status" value="1"/>
</dbReference>
<evidence type="ECO:0000256" key="3">
    <source>
        <dbReference type="HAMAP-Rule" id="MF_00528"/>
    </source>
</evidence>
<dbReference type="EC" id="3.6.1.9" evidence="3"/>
<dbReference type="Gene3D" id="3.90.950.10">
    <property type="match status" value="1"/>
</dbReference>
<evidence type="ECO:0000256" key="2">
    <source>
        <dbReference type="ARBA" id="ARBA00022801"/>
    </source>
</evidence>
<dbReference type="GO" id="GO:0009117">
    <property type="term" value="P:nucleotide metabolic process"/>
    <property type="evidence" value="ECO:0007669"/>
    <property type="project" value="UniProtKB-KW"/>
</dbReference>
<comment type="catalytic activity">
    <reaction evidence="3">
        <text>a ribonucleoside 5'-triphosphate + H2O = a ribonucleoside 5'-phosphate + diphosphate + H(+)</text>
        <dbReference type="Rhea" id="RHEA:23996"/>
        <dbReference type="ChEBI" id="CHEBI:15377"/>
        <dbReference type="ChEBI" id="CHEBI:15378"/>
        <dbReference type="ChEBI" id="CHEBI:33019"/>
        <dbReference type="ChEBI" id="CHEBI:58043"/>
        <dbReference type="ChEBI" id="CHEBI:61557"/>
        <dbReference type="EC" id="3.6.1.9"/>
    </reaction>
</comment>
<keyword evidence="3" id="KW-0546">Nucleotide metabolism</keyword>
<dbReference type="Pfam" id="PF02545">
    <property type="entry name" value="Maf"/>
    <property type="match status" value="1"/>
</dbReference>
<dbReference type="GO" id="GO:0005737">
    <property type="term" value="C:cytoplasm"/>
    <property type="evidence" value="ECO:0007669"/>
    <property type="project" value="UniProtKB-SubCell"/>
</dbReference>
<sequence>MVGMISAPPDASAANARIPRLVLASASPARKKLLEDSGIVFEVRVSHIDEDAVLARATKTDGDQHTPAQAAQLLAQAKARAVAHELEDEGVVDALVLGCDSVFEFEGTAYGKPYTPQKARERITAMSGKMGTLHTGHYLVDLRPAPEDADPCEACMIPHESELRSARVHFAQMSEQEIEDYVATGEPLQVAGSFTLDGYGAAFIRGVYGEPHAVIGLSVNALKDMLSRLGVPLSALWAEPAG</sequence>
<dbReference type="GO" id="GO:0047429">
    <property type="term" value="F:nucleoside triphosphate diphosphatase activity"/>
    <property type="evidence" value="ECO:0007669"/>
    <property type="project" value="UniProtKB-EC"/>
</dbReference>
<evidence type="ECO:0000313" key="5">
    <source>
        <dbReference type="Proteomes" id="UP000282386"/>
    </source>
</evidence>
<dbReference type="EMBL" id="LR134479">
    <property type="protein sequence ID" value="VEI22504.1"/>
    <property type="molecule type" value="Genomic_DNA"/>
</dbReference>
<comment type="subcellular location">
    <subcellularLocation>
        <location evidence="3">Cytoplasm</location>
    </subcellularLocation>
</comment>
<comment type="cofactor">
    <cofactor evidence="1 3">
        <name>a divalent metal cation</name>
        <dbReference type="ChEBI" id="CHEBI:60240"/>
    </cofactor>
</comment>
<comment type="similarity">
    <text evidence="3">Belongs to the Maf family.</text>
</comment>
<dbReference type="InterPro" id="IPR003697">
    <property type="entry name" value="Maf-like"/>
</dbReference>